<evidence type="ECO:0000256" key="3">
    <source>
        <dbReference type="ARBA" id="ARBA00023033"/>
    </source>
</evidence>
<dbReference type="PIRSF" id="PIRSF000040">
    <property type="entry name" value="MMOH_comp"/>
    <property type="match status" value="1"/>
</dbReference>
<dbReference type="InterPro" id="IPR003430">
    <property type="entry name" value="Phenol_Hydrox"/>
</dbReference>
<dbReference type="OrthoDB" id="9806768at2"/>
<keyword evidence="2 5" id="KW-0560">Oxidoreductase</keyword>
<organism evidence="5 6">
    <name type="scientific">Nocardia africana</name>
    <dbReference type="NCBI Taxonomy" id="134964"/>
    <lineage>
        <taxon>Bacteria</taxon>
        <taxon>Bacillati</taxon>
        <taxon>Actinomycetota</taxon>
        <taxon>Actinomycetes</taxon>
        <taxon>Mycobacteriales</taxon>
        <taxon>Nocardiaceae</taxon>
        <taxon>Nocardia</taxon>
    </lineage>
</organism>
<evidence type="ECO:0000256" key="2">
    <source>
        <dbReference type="ARBA" id="ARBA00023002"/>
    </source>
</evidence>
<dbReference type="Pfam" id="PF02332">
    <property type="entry name" value="Phenol_Hydrox"/>
    <property type="match status" value="1"/>
</dbReference>
<gene>
    <name evidence="5" type="primary">mphL</name>
    <name evidence="5" type="ORF">NCTC13184_03355</name>
</gene>
<dbReference type="EMBL" id="UGRU01000001">
    <property type="protein sequence ID" value="SUA44833.1"/>
    <property type="molecule type" value="Genomic_DNA"/>
</dbReference>
<dbReference type="RefSeq" id="WP_062965247.1">
    <property type="nucleotide sequence ID" value="NZ_JAJFOE010000001.1"/>
</dbReference>
<protein>
    <recommendedName>
        <fullName evidence="1">propane 2-monooxygenase</fullName>
        <ecNumber evidence="1">1.14.13.227</ecNumber>
    </recommendedName>
</protein>
<comment type="catalytic activity">
    <reaction evidence="4">
        <text>propane + NADH + O2 + H(+) = propan-2-ol + NAD(+) + H2O</text>
        <dbReference type="Rhea" id="RHEA:49992"/>
        <dbReference type="ChEBI" id="CHEBI:15377"/>
        <dbReference type="ChEBI" id="CHEBI:15378"/>
        <dbReference type="ChEBI" id="CHEBI:15379"/>
        <dbReference type="ChEBI" id="CHEBI:17824"/>
        <dbReference type="ChEBI" id="CHEBI:32879"/>
        <dbReference type="ChEBI" id="CHEBI:57540"/>
        <dbReference type="ChEBI" id="CHEBI:57945"/>
        <dbReference type="EC" id="1.14.13.227"/>
    </reaction>
</comment>
<dbReference type="Proteomes" id="UP000255082">
    <property type="component" value="Unassembled WGS sequence"/>
</dbReference>
<evidence type="ECO:0000313" key="6">
    <source>
        <dbReference type="Proteomes" id="UP000255082"/>
    </source>
</evidence>
<evidence type="ECO:0000256" key="1">
    <source>
        <dbReference type="ARBA" id="ARBA00012710"/>
    </source>
</evidence>
<dbReference type="AlphaFoldDB" id="A0A378WWY8"/>
<dbReference type="SUPFAM" id="SSF47240">
    <property type="entry name" value="Ferritin-like"/>
    <property type="match status" value="1"/>
</dbReference>
<evidence type="ECO:0000313" key="5">
    <source>
        <dbReference type="EMBL" id="SUA44833.1"/>
    </source>
</evidence>
<dbReference type="InterPro" id="IPR009078">
    <property type="entry name" value="Ferritin-like_SF"/>
</dbReference>
<dbReference type="Gene3D" id="1.10.620.20">
    <property type="entry name" value="Ribonucleotide Reductase, subunit A"/>
    <property type="match status" value="1"/>
</dbReference>
<evidence type="ECO:0000256" key="4">
    <source>
        <dbReference type="ARBA" id="ARBA00048941"/>
    </source>
</evidence>
<reference evidence="5 6" key="1">
    <citation type="submission" date="2018-06" db="EMBL/GenBank/DDBJ databases">
        <authorList>
            <consortium name="Pathogen Informatics"/>
            <person name="Doyle S."/>
        </authorList>
    </citation>
    <scope>NUCLEOTIDE SEQUENCE [LARGE SCALE GENOMIC DNA]</scope>
    <source>
        <strain evidence="5 6">NCTC13184</strain>
    </source>
</reference>
<keyword evidence="3" id="KW-0503">Monooxygenase</keyword>
<accession>A0A378WWY8</accession>
<sequence>MGYELRTQTIEPIRNTFRHLIDRFGDKPASRYQEATYALQPSENFHYRPTWDPEHELFDPNYSMLKLTDPYDYSDPRQYYYNTYVSARADHYEGFAKDLKYVEDRNLLTTLPDSWQRLVETIVLPLRHYEGGAQMISSNACRFAWGTTVSQPMGYAGMDRLGNAQLHSMIGLAMAGGRGDKLVAAKQHWLENPRLQPLRELVEHALIERDYAVSLMVVELVDAQLFPLLFRHCDARALGDGAMAYSLLAQHFLQWYDDQQKWLSALLRAWAADPQHGESNRVALKDIVDRWYPQARAAVRAIAEAIDADLGRADAVEAADTYAAELEATFDKLGLALDRNGVGA</sequence>
<proteinExistence type="predicted"/>
<name>A0A378WWY8_9NOCA</name>
<dbReference type="InterPro" id="IPR012348">
    <property type="entry name" value="RNR-like"/>
</dbReference>
<dbReference type="InterPro" id="IPR012078">
    <property type="entry name" value="MP_mOase_hydro"/>
</dbReference>
<dbReference type="EC" id="1.14.13.227" evidence="1"/>
<dbReference type="GO" id="GO:0016709">
    <property type="term" value="F:oxidoreductase activity, acting on paired donors, with incorporation or reduction of molecular oxygen, NAD(P)H as one donor, and incorporation of one atom of oxygen"/>
    <property type="evidence" value="ECO:0007669"/>
    <property type="project" value="InterPro"/>
</dbReference>